<dbReference type="GeneID" id="22575743"/>
<dbReference type="VEuPathDB" id="TriTrypDB:LPMP_250950"/>
<keyword evidence="2 3" id="KW-0040">ANK repeat</keyword>
<evidence type="ECO:0000256" key="2">
    <source>
        <dbReference type="ARBA" id="ARBA00023043"/>
    </source>
</evidence>
<dbReference type="PROSITE" id="PS50088">
    <property type="entry name" value="ANK_REPEAT"/>
    <property type="match status" value="1"/>
</dbReference>
<evidence type="ECO:0000256" key="3">
    <source>
        <dbReference type="PROSITE-ProRule" id="PRU00023"/>
    </source>
</evidence>
<dbReference type="InterPro" id="IPR036770">
    <property type="entry name" value="Ankyrin_rpt-contain_sf"/>
</dbReference>
<name>A0A088RS41_LEIPA</name>
<dbReference type="RefSeq" id="XP_010699664.1">
    <property type="nucleotide sequence ID" value="XM_010701362.1"/>
</dbReference>
<dbReference type="VEuPathDB" id="TriTrypDB:LPAL13_250015500"/>
<gene>
    <name evidence="4" type="ORF">LPMP_250950</name>
</gene>
<dbReference type="Gene3D" id="1.25.40.20">
    <property type="entry name" value="Ankyrin repeat-containing domain"/>
    <property type="match status" value="2"/>
</dbReference>
<dbReference type="Pfam" id="PF12796">
    <property type="entry name" value="Ank_2"/>
    <property type="match status" value="1"/>
</dbReference>
<dbReference type="Proteomes" id="UP000063063">
    <property type="component" value="Chromosome 25"/>
</dbReference>
<dbReference type="eggNOG" id="ENOG502S5AQ">
    <property type="taxonomic scope" value="Eukaryota"/>
</dbReference>
<keyword evidence="5" id="KW-1185">Reference proteome</keyword>
<proteinExistence type="predicted"/>
<dbReference type="AlphaFoldDB" id="A0A088RS41"/>
<evidence type="ECO:0000313" key="4">
    <source>
        <dbReference type="EMBL" id="AIN98957.1"/>
    </source>
</evidence>
<dbReference type="PROSITE" id="PS50297">
    <property type="entry name" value="ANK_REP_REGION"/>
    <property type="match status" value="1"/>
</dbReference>
<keyword evidence="1" id="KW-0677">Repeat</keyword>
<evidence type="ECO:0000313" key="5">
    <source>
        <dbReference type="Proteomes" id="UP000063063"/>
    </source>
</evidence>
<dbReference type="GO" id="GO:0010468">
    <property type="term" value="P:regulation of gene expression"/>
    <property type="evidence" value="ECO:0007669"/>
    <property type="project" value="TreeGrafter"/>
</dbReference>
<dbReference type="Pfam" id="PF13637">
    <property type="entry name" value="Ank_4"/>
    <property type="match status" value="1"/>
</dbReference>
<dbReference type="EMBL" id="CP009394">
    <property type="protein sequence ID" value="AIN98957.1"/>
    <property type="molecule type" value="Genomic_DNA"/>
</dbReference>
<dbReference type="KEGG" id="lpan:LPMP_250950"/>
<dbReference type="SMART" id="SM00248">
    <property type="entry name" value="ANK"/>
    <property type="match status" value="4"/>
</dbReference>
<reference evidence="4 5" key="1">
    <citation type="journal article" date="2015" name="Sci. Rep.">
        <title>The genome of Leishmania panamensis: insights into genomics of the L. (Viannia) subgenus.</title>
        <authorList>
            <person name="Llanes A."/>
            <person name="Restrepo C.M."/>
            <person name="Vecchio G.D."/>
            <person name="Anguizola F.J."/>
            <person name="Lleonart R."/>
        </authorList>
    </citation>
    <scope>NUCLEOTIDE SEQUENCE [LARGE SCALE GENOMIC DNA]</scope>
    <source>
        <strain evidence="4 5">MHOM/PA/94/PSC-1</strain>
    </source>
</reference>
<sequence>MLLAPSLQVMDLVHMVIQGNLSALMEDVTPSNVNYTDPQYRLSLLMWAVTLNRLPTAQMLLSRGASLALVDRHGFTVLHRAVWNADVPIIHMVLFITPMSAVASSSDAGATGTHPFTTSSQSASSSLLTWRPGAQRLVNAVHPATGRTPLMLAALSGCVDVVRFLLVTCAADPYPRDSYGLTAVDLAALCGHLHVVQQLLNLTVAPNGAGDSAADVFPTTQCRAEDYIEVAKTIPQRQRLCAVNKLLNESLTEASRVAAT</sequence>
<feature type="repeat" description="ANK" evidence="3">
    <location>
        <begin position="145"/>
        <end position="166"/>
    </location>
</feature>
<accession>A0A088RS41</accession>
<dbReference type="SUPFAM" id="SSF48403">
    <property type="entry name" value="Ankyrin repeat"/>
    <property type="match status" value="1"/>
</dbReference>
<evidence type="ECO:0000256" key="1">
    <source>
        <dbReference type="ARBA" id="ARBA00022737"/>
    </source>
</evidence>
<organism evidence="4 5">
    <name type="scientific">Leishmania panamensis</name>
    <dbReference type="NCBI Taxonomy" id="5679"/>
    <lineage>
        <taxon>Eukaryota</taxon>
        <taxon>Discoba</taxon>
        <taxon>Euglenozoa</taxon>
        <taxon>Kinetoplastea</taxon>
        <taxon>Metakinetoplastina</taxon>
        <taxon>Trypanosomatida</taxon>
        <taxon>Trypanosomatidae</taxon>
        <taxon>Leishmaniinae</taxon>
        <taxon>Leishmania</taxon>
        <taxon>Leishmania guyanensis species complex</taxon>
    </lineage>
</organism>
<dbReference type="GO" id="GO:0005634">
    <property type="term" value="C:nucleus"/>
    <property type="evidence" value="ECO:0007669"/>
    <property type="project" value="TreeGrafter"/>
</dbReference>
<dbReference type="InterPro" id="IPR002110">
    <property type="entry name" value="Ankyrin_rpt"/>
</dbReference>
<dbReference type="PANTHER" id="PTHR24124:SF14">
    <property type="entry name" value="CHROMOSOME UNDETERMINED SCAFFOLD_25, WHOLE GENOME SHOTGUN SEQUENCE"/>
    <property type="match status" value="1"/>
</dbReference>
<protein>
    <submittedName>
        <fullName evidence="4">Uncharacterized protein</fullName>
    </submittedName>
</protein>
<dbReference type="OrthoDB" id="10057496at2759"/>
<dbReference type="PANTHER" id="PTHR24124">
    <property type="entry name" value="ANKYRIN REPEAT FAMILY A"/>
    <property type="match status" value="1"/>
</dbReference>